<dbReference type="PIRSF" id="PIRSF005572">
    <property type="entry name" value="NifS"/>
    <property type="match status" value="1"/>
</dbReference>
<accession>A0A4Y6UR01</accession>
<dbReference type="AlphaFoldDB" id="A0A4Y6UR01"/>
<dbReference type="EMBL" id="CP041217">
    <property type="protein sequence ID" value="QDH20049.1"/>
    <property type="molecule type" value="Genomic_DNA"/>
</dbReference>
<dbReference type="RefSeq" id="WP_141446435.1">
    <property type="nucleotide sequence ID" value="NZ_CP041217.1"/>
</dbReference>
<dbReference type="GO" id="GO:0046872">
    <property type="term" value="F:metal ion binding"/>
    <property type="evidence" value="ECO:0007669"/>
    <property type="project" value="UniProtKB-KW"/>
</dbReference>
<keyword evidence="5" id="KW-0663">Pyridoxal phosphate</keyword>
<evidence type="ECO:0000256" key="3">
    <source>
        <dbReference type="ARBA" id="ARBA00022679"/>
    </source>
</evidence>
<dbReference type="SUPFAM" id="SSF53383">
    <property type="entry name" value="PLP-dependent transferases"/>
    <property type="match status" value="1"/>
</dbReference>
<dbReference type="InterPro" id="IPR015424">
    <property type="entry name" value="PyrdxlP-dep_Trfase"/>
</dbReference>
<dbReference type="PANTHER" id="PTHR11601">
    <property type="entry name" value="CYSTEINE DESULFURYLASE FAMILY MEMBER"/>
    <property type="match status" value="1"/>
</dbReference>
<evidence type="ECO:0000256" key="5">
    <source>
        <dbReference type="ARBA" id="ARBA00022898"/>
    </source>
</evidence>
<dbReference type="PANTHER" id="PTHR11601:SF34">
    <property type="entry name" value="CYSTEINE DESULFURASE"/>
    <property type="match status" value="1"/>
</dbReference>
<keyword evidence="7" id="KW-0411">Iron-sulfur</keyword>
<dbReference type="InterPro" id="IPR000192">
    <property type="entry name" value="Aminotrans_V_dom"/>
</dbReference>
<keyword evidence="6" id="KW-0408">Iron</keyword>
<dbReference type="Gene3D" id="3.90.1150.10">
    <property type="entry name" value="Aspartate Aminotransferase, domain 1"/>
    <property type="match status" value="1"/>
</dbReference>
<dbReference type="InterPro" id="IPR015422">
    <property type="entry name" value="PyrdxlP-dep_Trfase_small"/>
</dbReference>
<keyword evidence="4" id="KW-0479">Metal-binding</keyword>
<feature type="domain" description="Aminotransferase class V" evidence="9">
    <location>
        <begin position="4"/>
        <end position="367"/>
    </location>
</feature>
<dbReference type="Gene3D" id="1.10.260.50">
    <property type="match status" value="1"/>
</dbReference>
<evidence type="ECO:0000313" key="10">
    <source>
        <dbReference type="EMBL" id="QDH20049.1"/>
    </source>
</evidence>
<evidence type="ECO:0000256" key="7">
    <source>
        <dbReference type="ARBA" id="ARBA00023014"/>
    </source>
</evidence>
<dbReference type="GO" id="GO:0031071">
    <property type="term" value="F:cysteine desulfurase activity"/>
    <property type="evidence" value="ECO:0007669"/>
    <property type="project" value="UniProtKB-EC"/>
</dbReference>
<dbReference type="KEGG" id="saca:FFV09_03725"/>
<dbReference type="GO" id="GO:0051536">
    <property type="term" value="F:iron-sulfur cluster binding"/>
    <property type="evidence" value="ECO:0007669"/>
    <property type="project" value="UniProtKB-KW"/>
</dbReference>
<evidence type="ECO:0000256" key="8">
    <source>
        <dbReference type="ARBA" id="ARBA00050776"/>
    </source>
</evidence>
<dbReference type="InterPro" id="IPR016454">
    <property type="entry name" value="Cysteine_dSase"/>
</dbReference>
<keyword evidence="3" id="KW-0808">Transferase</keyword>
<keyword evidence="11" id="KW-1185">Reference proteome</keyword>
<dbReference type="FunFam" id="3.40.640.10:FF:000084">
    <property type="entry name" value="IscS-like cysteine desulfurase"/>
    <property type="match status" value="1"/>
</dbReference>
<dbReference type="InterPro" id="IPR015421">
    <property type="entry name" value="PyrdxlP-dep_Trfase_major"/>
</dbReference>
<dbReference type="Gene3D" id="3.40.640.10">
    <property type="entry name" value="Type I PLP-dependent aspartate aminotransferase-like (Major domain)"/>
    <property type="match status" value="1"/>
</dbReference>
<evidence type="ECO:0000259" key="9">
    <source>
        <dbReference type="Pfam" id="PF00266"/>
    </source>
</evidence>
<evidence type="ECO:0000256" key="4">
    <source>
        <dbReference type="ARBA" id="ARBA00022723"/>
    </source>
</evidence>
<sequence length="383" mass="40732">MNKIYMDHAASTPVHPLVAEEMLRVMTGTYGNASSVHAFGRDAKRIVSSAREQIAAAIGAKPADLVFTSGGTESDNAALFGAAAARAEHGRHLLVSEVEHHAVLHAAESLAEQGFEVEYIPVDTLGRVSVDWIREHTRPDTALISVMLANNEVGTIQPVREIGAFARERGVWFHTDAVQALGSLPIDCADLNADLISFSAHKINGPQGIGALYVAPGIKLPALLRGGNQERKRRAGTENLAGMAGFAAAVELAVSDPQARRARTLALRAQLLDGLSAAIGESSFVVNGDPDHHLDHIVNVSFPAVGTETMLMNLDMAGIAVASGSACTSGSLETSHVLRAMNLPENVLNSAIRFSFGLGNNSEEIETVVKTIETIMNRVRMKR</sequence>
<evidence type="ECO:0000256" key="2">
    <source>
        <dbReference type="ARBA" id="ARBA00006490"/>
    </source>
</evidence>
<gene>
    <name evidence="10" type="ORF">FFV09_03725</name>
</gene>
<evidence type="ECO:0000256" key="6">
    <source>
        <dbReference type="ARBA" id="ARBA00023004"/>
    </source>
</evidence>
<comment type="similarity">
    <text evidence="2">Belongs to the class-V pyridoxal-phosphate-dependent aminotransferase family. NifS/IscS subfamily.</text>
</comment>
<comment type="cofactor">
    <cofactor evidence="1">
        <name>pyridoxal 5'-phosphate</name>
        <dbReference type="ChEBI" id="CHEBI:597326"/>
    </cofactor>
</comment>
<dbReference type="Proteomes" id="UP000316968">
    <property type="component" value="Chromosome"/>
</dbReference>
<proteinExistence type="inferred from homology"/>
<comment type="catalytic activity">
    <reaction evidence="8">
        <text>(sulfur carrier)-H + L-cysteine = (sulfur carrier)-SH + L-alanine</text>
        <dbReference type="Rhea" id="RHEA:43892"/>
        <dbReference type="Rhea" id="RHEA-COMP:14737"/>
        <dbReference type="Rhea" id="RHEA-COMP:14739"/>
        <dbReference type="ChEBI" id="CHEBI:29917"/>
        <dbReference type="ChEBI" id="CHEBI:35235"/>
        <dbReference type="ChEBI" id="CHEBI:57972"/>
        <dbReference type="ChEBI" id="CHEBI:64428"/>
        <dbReference type="EC" id="2.8.1.7"/>
    </reaction>
</comment>
<evidence type="ECO:0000256" key="1">
    <source>
        <dbReference type="ARBA" id="ARBA00001933"/>
    </source>
</evidence>
<name>A0A4Y6UR01_SACBS</name>
<reference evidence="10 11" key="1">
    <citation type="submission" date="2019-06" db="EMBL/GenBank/DDBJ databases">
        <title>Saccharibacillus brassicae sp. nov., an endophytic bacterium isolated from Chinese cabbage seeds (Brassica pekinensis).</title>
        <authorList>
            <person name="Jiang L."/>
            <person name="Lee J."/>
            <person name="Kim S.W."/>
        </authorList>
    </citation>
    <scope>NUCLEOTIDE SEQUENCE [LARGE SCALE GENOMIC DNA]</scope>
    <source>
        <strain evidence="11">KCTC 43072 / ATSA2</strain>
    </source>
</reference>
<dbReference type="OrthoDB" id="9808002at2"/>
<dbReference type="Pfam" id="PF00266">
    <property type="entry name" value="Aminotran_5"/>
    <property type="match status" value="1"/>
</dbReference>
<protein>
    <submittedName>
        <fullName evidence="10">Cysteine desulfurase</fullName>
    </submittedName>
</protein>
<organism evidence="10 11">
    <name type="scientific">Saccharibacillus brassicae</name>
    <dbReference type="NCBI Taxonomy" id="2583377"/>
    <lineage>
        <taxon>Bacteria</taxon>
        <taxon>Bacillati</taxon>
        <taxon>Bacillota</taxon>
        <taxon>Bacilli</taxon>
        <taxon>Bacillales</taxon>
        <taxon>Paenibacillaceae</taxon>
        <taxon>Saccharibacillus</taxon>
    </lineage>
</organism>
<evidence type="ECO:0000313" key="11">
    <source>
        <dbReference type="Proteomes" id="UP000316968"/>
    </source>
</evidence>